<dbReference type="AlphaFoldDB" id="A0A1F5YW04"/>
<comment type="caution">
    <text evidence="1">The sequence shown here is derived from an EMBL/GenBank/DDBJ whole genome shotgun (WGS) entry which is preliminary data.</text>
</comment>
<dbReference type="Proteomes" id="UP000178448">
    <property type="component" value="Unassembled WGS sequence"/>
</dbReference>
<reference evidence="1 2" key="1">
    <citation type="journal article" date="2016" name="Nat. Commun.">
        <title>Thousands of microbial genomes shed light on interconnected biogeochemical processes in an aquifer system.</title>
        <authorList>
            <person name="Anantharaman K."/>
            <person name="Brown C.T."/>
            <person name="Hug L.A."/>
            <person name="Sharon I."/>
            <person name="Castelle C.J."/>
            <person name="Probst A.J."/>
            <person name="Thomas B.C."/>
            <person name="Singh A."/>
            <person name="Wilkins M.J."/>
            <person name="Karaoz U."/>
            <person name="Brodie E.L."/>
            <person name="Williams K.H."/>
            <person name="Hubbard S.S."/>
            <person name="Banfield J.F."/>
        </authorList>
    </citation>
    <scope>NUCLEOTIDE SEQUENCE [LARGE SCALE GENOMIC DNA]</scope>
</reference>
<name>A0A1F5YW04_9BACT</name>
<evidence type="ECO:0000313" key="1">
    <source>
        <dbReference type="EMBL" id="OGG04378.1"/>
    </source>
</evidence>
<gene>
    <name evidence="1" type="ORF">A2Z33_04375</name>
</gene>
<protein>
    <submittedName>
        <fullName evidence="1">Uncharacterized protein</fullName>
    </submittedName>
</protein>
<sequence>MNLNPLLHALVIRPAHDLAVGSVIGIPLDSMLSKQDILTIQLFLAFEGCESQLEAASIPCGPLAGKKVLIVSRKYRENNLDNWVWDTSGPDALLNGINLN</sequence>
<dbReference type="EMBL" id="MFJD01000003">
    <property type="protein sequence ID" value="OGG04378.1"/>
    <property type="molecule type" value="Genomic_DNA"/>
</dbReference>
<evidence type="ECO:0000313" key="2">
    <source>
        <dbReference type="Proteomes" id="UP000178448"/>
    </source>
</evidence>
<proteinExistence type="predicted"/>
<accession>A0A1F5YW04</accession>
<organism evidence="1 2">
    <name type="scientific">Candidatus Gottesmanbacteria bacterium RBG_16_52_11</name>
    <dbReference type="NCBI Taxonomy" id="1798374"/>
    <lineage>
        <taxon>Bacteria</taxon>
        <taxon>Candidatus Gottesmaniibacteriota</taxon>
    </lineage>
</organism>